<reference evidence="1 2" key="1">
    <citation type="submission" date="2017-03" db="EMBL/GenBank/DDBJ databases">
        <title>Draft genime sequence of the acidophilic sulfur-oxidizing bacterium Acidithiobacillus sp. SH, isolated from seawater.</title>
        <authorList>
            <person name="Sharmin S."/>
            <person name="Tokuhisa M."/>
            <person name="Kanao T."/>
            <person name="Kamimura K."/>
        </authorList>
    </citation>
    <scope>NUCLEOTIDE SEQUENCE [LARGE SCALE GENOMIC DNA]</scope>
    <source>
        <strain evidence="1 2">SH</strain>
    </source>
</reference>
<evidence type="ECO:0000313" key="2">
    <source>
        <dbReference type="Proteomes" id="UP000234329"/>
    </source>
</evidence>
<protein>
    <recommendedName>
        <fullName evidence="3">DUF1826 domain-containing protein</fullName>
    </recommendedName>
</protein>
<evidence type="ECO:0008006" key="3">
    <source>
        <dbReference type="Google" id="ProtNLM"/>
    </source>
</evidence>
<keyword evidence="2" id="KW-1185">Reference proteome</keyword>
<dbReference type="OrthoDB" id="5342505at2"/>
<accession>A0A2I1DP35</accession>
<proteinExistence type="predicted"/>
<organism evidence="1 2">
    <name type="scientific">Acidithiobacillus marinus</name>
    <dbReference type="NCBI Taxonomy" id="187490"/>
    <lineage>
        <taxon>Bacteria</taxon>
        <taxon>Pseudomonadati</taxon>
        <taxon>Pseudomonadota</taxon>
        <taxon>Acidithiobacillia</taxon>
        <taxon>Acidithiobacillales</taxon>
        <taxon>Acidithiobacillaceae</taxon>
        <taxon>Acidithiobacillus</taxon>
    </lineage>
</organism>
<dbReference type="InterPro" id="IPR014955">
    <property type="entry name" value="DUF1826"/>
</dbReference>
<dbReference type="AlphaFoldDB" id="A0A2I1DP35"/>
<dbReference type="InParanoid" id="A0A2I1DP35"/>
<sequence>MSQAILQQGAGTDEILFVAQLADLVGIFDTDVQLCILQRSQQREILDYLDAAENDLGNGIRQSFNRGTLFPAGLLPDLPGRKFLLDDIHFLMKIYFDLTGCDGIALRLMVLDRAMCPRFHVDHTGIRMLCTWQGSGTQWLRNDAADRSKLGEGSRGLADLESGLIRDPRGIGEVPVFAITLLKGDAWVNNDGKRNTGKGIIHRSPDLVGTQKKRIALSLDALWND</sequence>
<dbReference type="Proteomes" id="UP000234329">
    <property type="component" value="Unassembled WGS sequence"/>
</dbReference>
<gene>
    <name evidence="1" type="ORF">B1757_03080</name>
</gene>
<name>A0A2I1DP35_9PROT</name>
<dbReference type="EMBL" id="MXAV01000008">
    <property type="protein sequence ID" value="PKY11623.1"/>
    <property type="molecule type" value="Genomic_DNA"/>
</dbReference>
<dbReference type="Pfam" id="PF08856">
    <property type="entry name" value="DUF1826"/>
    <property type="match status" value="1"/>
</dbReference>
<dbReference type="RefSeq" id="WP_101536930.1">
    <property type="nucleotide sequence ID" value="NZ_MXAV01000008.1"/>
</dbReference>
<evidence type="ECO:0000313" key="1">
    <source>
        <dbReference type="EMBL" id="PKY11623.1"/>
    </source>
</evidence>
<comment type="caution">
    <text evidence="1">The sequence shown here is derived from an EMBL/GenBank/DDBJ whole genome shotgun (WGS) entry which is preliminary data.</text>
</comment>